<dbReference type="EMBL" id="KB206184">
    <property type="protein sequence ID" value="ELP94654.1"/>
    <property type="molecule type" value="Genomic_DNA"/>
</dbReference>
<keyword evidence="3" id="KW-0436">Ligase</keyword>
<keyword evidence="1" id="KW-0547">Nucleotide-binding</keyword>
<dbReference type="PANTHER" id="PTHR43272">
    <property type="entry name" value="LONG-CHAIN-FATTY-ACID--COA LIGASE"/>
    <property type="match status" value="1"/>
</dbReference>
<sequence>ENKYGNVPLISQCFIYGESSDVFIIGIFVLEEDKLKEVLRGIGVEYTDDKDKMKTILNSMDVRKKVLSVIQNGIRMMNVPGYEVVKNCYFETEPFSAENDLLTPSFKLKRTQAKKKYIEITKILRAEVNKGII</sequence>
<dbReference type="PANTHER" id="PTHR43272:SF33">
    <property type="entry name" value="AMP-BINDING DOMAIN-CONTAINING PROTEIN-RELATED"/>
    <property type="match status" value="1"/>
</dbReference>
<feature type="non-terminal residue" evidence="3">
    <location>
        <position position="1"/>
    </location>
</feature>
<dbReference type="AlphaFoldDB" id="A0A0A1UDY0"/>
<keyword evidence="2" id="KW-0067">ATP-binding</keyword>
<evidence type="ECO:0000313" key="4">
    <source>
        <dbReference type="Proteomes" id="UP000014680"/>
    </source>
</evidence>
<keyword evidence="4" id="KW-1185">Reference proteome</keyword>
<dbReference type="GO" id="GO:0004467">
    <property type="term" value="F:long-chain fatty acid-CoA ligase activity"/>
    <property type="evidence" value="ECO:0007669"/>
    <property type="project" value="TreeGrafter"/>
</dbReference>
<reference evidence="3 4" key="1">
    <citation type="submission" date="2012-10" db="EMBL/GenBank/DDBJ databases">
        <authorList>
            <person name="Zafar N."/>
            <person name="Inman J."/>
            <person name="Hall N."/>
            <person name="Lorenzi H."/>
            <person name="Caler E."/>
        </authorList>
    </citation>
    <scope>NUCLEOTIDE SEQUENCE [LARGE SCALE GENOMIC DNA]</scope>
    <source>
        <strain evidence="3 4">IP1</strain>
    </source>
</reference>
<evidence type="ECO:0000256" key="2">
    <source>
        <dbReference type="ARBA" id="ARBA00022840"/>
    </source>
</evidence>
<name>A0A0A1UDY0_ENTIV</name>
<dbReference type="Proteomes" id="UP000014680">
    <property type="component" value="Unassembled WGS sequence"/>
</dbReference>
<dbReference type="VEuPathDB" id="AmoebaDB:EIN_498840"/>
<dbReference type="GeneID" id="14893615"/>
<dbReference type="GO" id="GO:0005524">
    <property type="term" value="F:ATP binding"/>
    <property type="evidence" value="ECO:0007669"/>
    <property type="project" value="UniProtKB-KW"/>
</dbReference>
<organism evidence="3 4">
    <name type="scientific">Entamoeba invadens IP1</name>
    <dbReference type="NCBI Taxonomy" id="370355"/>
    <lineage>
        <taxon>Eukaryota</taxon>
        <taxon>Amoebozoa</taxon>
        <taxon>Evosea</taxon>
        <taxon>Archamoebae</taxon>
        <taxon>Mastigamoebida</taxon>
        <taxon>Entamoebidae</taxon>
        <taxon>Entamoeba</taxon>
    </lineage>
</organism>
<protein>
    <submittedName>
        <fullName evidence="3">Long-chain-fatty-acid-CoA ligase, putative</fullName>
    </submittedName>
</protein>
<gene>
    <name evidence="3" type="ORF">EIN_498840</name>
</gene>
<evidence type="ECO:0000313" key="3">
    <source>
        <dbReference type="EMBL" id="ELP94654.1"/>
    </source>
</evidence>
<dbReference type="RefSeq" id="XP_004261425.1">
    <property type="nucleotide sequence ID" value="XM_004261377.1"/>
</dbReference>
<dbReference type="KEGG" id="eiv:EIN_498840"/>
<dbReference type="OMA" id="FSVENDC"/>
<dbReference type="GO" id="GO:0016020">
    <property type="term" value="C:membrane"/>
    <property type="evidence" value="ECO:0007669"/>
    <property type="project" value="TreeGrafter"/>
</dbReference>
<evidence type="ECO:0000256" key="1">
    <source>
        <dbReference type="ARBA" id="ARBA00022741"/>
    </source>
</evidence>
<dbReference type="OrthoDB" id="2443284at2759"/>
<accession>A0A0A1UDY0</accession>
<proteinExistence type="predicted"/>
<dbReference type="GO" id="GO:0005783">
    <property type="term" value="C:endoplasmic reticulum"/>
    <property type="evidence" value="ECO:0007669"/>
    <property type="project" value="TreeGrafter"/>
</dbReference>